<evidence type="ECO:0000256" key="6">
    <source>
        <dbReference type="ARBA" id="ARBA00011738"/>
    </source>
</evidence>
<comment type="pathway">
    <text evidence="4">Cofactor metabolism; pyridoxal 5'-phosphate salvage; pyridoxal 5'-phosphate from pyridoxine 5'-phosphate: step 1/1.</text>
</comment>
<dbReference type="InterPro" id="IPR036652">
    <property type="entry name" value="YjeF_N_dom_sf"/>
</dbReference>
<evidence type="ECO:0000256" key="4">
    <source>
        <dbReference type="ARBA" id="ARBA00005037"/>
    </source>
</evidence>
<dbReference type="Pfam" id="PF03853">
    <property type="entry name" value="YjeF_N"/>
    <property type="match status" value="1"/>
</dbReference>
<evidence type="ECO:0000256" key="9">
    <source>
        <dbReference type="ARBA" id="ARBA00023002"/>
    </source>
</evidence>
<evidence type="ECO:0000256" key="8">
    <source>
        <dbReference type="ARBA" id="ARBA00022643"/>
    </source>
</evidence>
<comment type="similarity">
    <text evidence="5">Belongs to the pyridoxamine 5'-phosphate oxidase family.</text>
</comment>
<evidence type="ECO:0000256" key="12">
    <source>
        <dbReference type="ARBA" id="ARBA00052947"/>
    </source>
</evidence>
<keyword evidence="13" id="KW-0547">Nucleotide-binding</keyword>
<comment type="pathway">
    <text evidence="3">Cofactor metabolism; pyridoxal 5'-phosphate salvage; pyridoxal 5'-phosphate from pyridoxamine 5'-phosphate: step 1/1.</text>
</comment>
<dbReference type="FunFam" id="2.30.110.10:FF:000020">
    <property type="entry name" value="PNPO isoform 11"/>
    <property type="match status" value="1"/>
</dbReference>
<comment type="catalytic activity">
    <reaction evidence="11">
        <text>pyridoxamine 5'-phosphate + O2 + H2O = pyridoxal 5'-phosphate + H2O2 + NH4(+)</text>
        <dbReference type="Rhea" id="RHEA:15817"/>
        <dbReference type="ChEBI" id="CHEBI:15377"/>
        <dbReference type="ChEBI" id="CHEBI:15379"/>
        <dbReference type="ChEBI" id="CHEBI:16240"/>
        <dbReference type="ChEBI" id="CHEBI:28938"/>
        <dbReference type="ChEBI" id="CHEBI:58451"/>
        <dbReference type="ChEBI" id="CHEBI:597326"/>
        <dbReference type="EC" id="1.4.3.5"/>
    </reaction>
    <physiologicalReaction direction="left-to-right" evidence="11">
        <dbReference type="Rhea" id="RHEA:15818"/>
    </physiologicalReaction>
</comment>
<keyword evidence="16" id="KW-1185">Reference proteome</keyword>
<comment type="caution">
    <text evidence="13">Lacks conserved residue(s) required for the propagation of feature annotation.</text>
</comment>
<name>A0AAD3HS04_9CHLO</name>
<feature type="binding site" evidence="13">
    <location>
        <position position="296"/>
    </location>
    <ligand>
        <name>(6S)-NADPHX</name>
        <dbReference type="ChEBI" id="CHEBI:64076"/>
    </ligand>
</feature>
<dbReference type="InterPro" id="IPR012349">
    <property type="entry name" value="Split_barrel_FMN-bd"/>
</dbReference>
<evidence type="ECO:0000313" key="15">
    <source>
        <dbReference type="EMBL" id="GFR51649.1"/>
    </source>
</evidence>
<gene>
    <name evidence="15" type="ORF">Agub_g14081</name>
</gene>
<dbReference type="NCBIfam" id="TIGR00558">
    <property type="entry name" value="pdxH"/>
    <property type="match status" value="1"/>
</dbReference>
<dbReference type="HAMAP" id="MF_01629">
    <property type="entry name" value="PdxH"/>
    <property type="match status" value="1"/>
</dbReference>
<dbReference type="PROSITE" id="PS01064">
    <property type="entry name" value="PYRIDOX_OXIDASE"/>
    <property type="match status" value="1"/>
</dbReference>
<evidence type="ECO:0000256" key="7">
    <source>
        <dbReference type="ARBA" id="ARBA00022630"/>
    </source>
</evidence>
<evidence type="ECO:0000256" key="10">
    <source>
        <dbReference type="ARBA" id="ARBA00023096"/>
    </source>
</evidence>
<dbReference type="GO" id="GO:0052856">
    <property type="term" value="F:NAD(P)HX epimerase activity"/>
    <property type="evidence" value="ECO:0007669"/>
    <property type="project" value="UniProtKB-UniRule"/>
</dbReference>
<dbReference type="EMBL" id="BMAR01000053">
    <property type="protein sequence ID" value="GFR51649.1"/>
    <property type="molecule type" value="Genomic_DNA"/>
</dbReference>
<dbReference type="InterPro" id="IPR011576">
    <property type="entry name" value="Pyridox_Oxase_N"/>
</dbReference>
<dbReference type="GO" id="GO:0046872">
    <property type="term" value="F:metal ion binding"/>
    <property type="evidence" value="ECO:0007669"/>
    <property type="project" value="UniProtKB-KW"/>
</dbReference>
<feature type="binding site" evidence="13">
    <location>
        <begin position="195"/>
        <end position="199"/>
    </location>
    <ligand>
        <name>(6S)-NADPHX</name>
        <dbReference type="ChEBI" id="CHEBI:64076"/>
    </ligand>
</feature>
<feature type="binding site" evidence="13">
    <location>
        <begin position="265"/>
        <end position="271"/>
    </location>
    <ligand>
        <name>(6S)-NADPHX</name>
        <dbReference type="ChEBI" id="CHEBI:64076"/>
    </ligand>
</feature>
<feature type="domain" description="YjeF N-terminal" evidence="14">
    <location>
        <begin position="120"/>
        <end position="358"/>
    </location>
</feature>
<evidence type="ECO:0000256" key="1">
    <source>
        <dbReference type="ARBA" id="ARBA00001917"/>
    </source>
</evidence>
<evidence type="ECO:0000256" key="13">
    <source>
        <dbReference type="HAMAP-Rule" id="MF_03159"/>
    </source>
</evidence>
<dbReference type="SUPFAM" id="SSF64153">
    <property type="entry name" value="YjeF N-terminal domain-like"/>
    <property type="match status" value="1"/>
</dbReference>
<keyword evidence="13" id="KW-0479">Metal-binding</keyword>
<comment type="caution">
    <text evidence="15">The sequence shown here is derived from an EMBL/GenBank/DDBJ whole genome shotgun (WGS) entry which is preliminary data.</text>
</comment>
<evidence type="ECO:0000256" key="2">
    <source>
        <dbReference type="ARBA" id="ARBA00003691"/>
    </source>
</evidence>
<dbReference type="SUPFAM" id="SSF50475">
    <property type="entry name" value="FMN-binding split barrel"/>
    <property type="match status" value="1"/>
</dbReference>
<dbReference type="NCBIfam" id="TIGR00197">
    <property type="entry name" value="yjeF_nterm"/>
    <property type="match status" value="1"/>
</dbReference>
<dbReference type="EC" id="5.1.99.6" evidence="13"/>
<comment type="catalytic activity">
    <reaction evidence="13">
        <text>(6R)-NADPHX = (6S)-NADPHX</text>
        <dbReference type="Rhea" id="RHEA:32227"/>
        <dbReference type="ChEBI" id="CHEBI:64076"/>
        <dbReference type="ChEBI" id="CHEBI:64077"/>
        <dbReference type="EC" id="5.1.99.6"/>
    </reaction>
</comment>
<evidence type="ECO:0000256" key="11">
    <source>
        <dbReference type="ARBA" id="ARBA00050530"/>
    </source>
</evidence>
<feature type="binding site" evidence="13">
    <location>
        <position position="261"/>
    </location>
    <ligand>
        <name>K(+)</name>
        <dbReference type="ChEBI" id="CHEBI:29103"/>
    </ligand>
</feature>
<dbReference type="InterPro" id="IPR019576">
    <property type="entry name" value="Pyridoxamine_oxidase_dimer_C"/>
</dbReference>
<dbReference type="HAMAP" id="MF_01966">
    <property type="entry name" value="NADHX_epimerase"/>
    <property type="match status" value="1"/>
</dbReference>
<dbReference type="GO" id="GO:0004733">
    <property type="term" value="F:pyridoxamine phosphate oxidase activity"/>
    <property type="evidence" value="ECO:0007669"/>
    <property type="project" value="UniProtKB-EC"/>
</dbReference>
<dbReference type="Proteomes" id="UP001054857">
    <property type="component" value="Unassembled WGS sequence"/>
</dbReference>
<dbReference type="PROSITE" id="PS51385">
    <property type="entry name" value="YJEF_N"/>
    <property type="match status" value="1"/>
</dbReference>
<dbReference type="Pfam" id="PF10590">
    <property type="entry name" value="PNP_phzG_C"/>
    <property type="match status" value="1"/>
</dbReference>
<comment type="catalytic activity">
    <reaction evidence="13">
        <text>(6R)-NADHX = (6S)-NADHX</text>
        <dbReference type="Rhea" id="RHEA:32215"/>
        <dbReference type="ChEBI" id="CHEBI:64074"/>
        <dbReference type="ChEBI" id="CHEBI:64075"/>
        <dbReference type="EC" id="5.1.99.6"/>
    </reaction>
</comment>
<dbReference type="GO" id="GO:0008615">
    <property type="term" value="P:pyridoxine biosynthetic process"/>
    <property type="evidence" value="ECO:0007669"/>
    <property type="project" value="UniProtKB-KW"/>
</dbReference>
<evidence type="ECO:0000313" key="16">
    <source>
        <dbReference type="Proteomes" id="UP001054857"/>
    </source>
</evidence>
<comment type="subunit">
    <text evidence="6">Homodimer.</text>
</comment>
<dbReference type="GO" id="GO:0010181">
    <property type="term" value="F:FMN binding"/>
    <property type="evidence" value="ECO:0007669"/>
    <property type="project" value="InterPro"/>
</dbReference>
<keyword evidence="13" id="KW-0413">Isomerase</keyword>
<keyword evidence="13" id="KW-0520">NAD</keyword>
<feature type="binding site" evidence="13">
    <location>
        <position position="299"/>
    </location>
    <ligand>
        <name>K(+)</name>
        <dbReference type="ChEBI" id="CHEBI:29103"/>
    </ligand>
</feature>
<keyword evidence="10" id="KW-0664">Pyridoxine biosynthesis</keyword>
<protein>
    <recommendedName>
        <fullName evidence="13">NAD(P)H-hydrate epimerase</fullName>
        <ecNumber evidence="13">5.1.99.6</ecNumber>
    </recommendedName>
    <alternativeName>
        <fullName evidence="13">NAD(P)HX epimerase</fullName>
    </alternativeName>
</protein>
<sequence length="607" mass="65263">MQAVHIALQAACVCTQAKVAFTHLRPMLIRTTVQAQYRAISCAAVNLPIPRPPTSTRFQQAGPSIVNFAHYLKNRAGTLASMSTECTAASATTTAVTTAMSAGAACVDPGSISYLSQSDAASVDQLLMGPQLGFSVEQLMELAGLGVAAALAAEWGPQVVVSEPTSAAASSPAATAPAPAGTRRRRVLVLAGPGNNGGDGLVAARHLHHFGYEVKVCYPKPTDKPLYNGLVKQISSLGIPLLPWSALSPAPLAAQADVVVDALFGFSFSGQPRAPFDEIIRALLPSARPPPIVSVDVPSGWHVEGGDSELPPGGALQPDMLVSLTAPKLCARYFKGAHHYLGGRFVPPPLAQRFQLRLPPYPGAAMCVRIGGAEAGSAEQAAVSAAAEARRIADMRISYERGGLEEAAFSGRDPRDVFDEWFRAAVEGKVCEEPNAISLASCDSGGRPSVRVVLLKGYDRRGFVFYTNYSSRKGEELGNGWAAFSIYWEKLQRQIRVEGVVEKVPEAESTAYFHSRPRGSQVGAWVSEQSQPCRDRAELEARNAALQERFSDPSQPVPKPPHWGGFLIRPTSIEFWQGRPSRLHDRIRFRRNSPDDSDPWVMERLQP</sequence>
<comment type="catalytic activity">
    <reaction evidence="12">
        <text>pyridoxine 5'-phosphate + O2 = pyridoxal 5'-phosphate + H2O2</text>
        <dbReference type="Rhea" id="RHEA:15149"/>
        <dbReference type="ChEBI" id="CHEBI:15379"/>
        <dbReference type="ChEBI" id="CHEBI:16240"/>
        <dbReference type="ChEBI" id="CHEBI:58589"/>
        <dbReference type="ChEBI" id="CHEBI:597326"/>
        <dbReference type="EC" id="1.4.3.5"/>
    </reaction>
    <physiologicalReaction direction="left-to-right" evidence="12">
        <dbReference type="Rhea" id="RHEA:15150"/>
    </physiologicalReaction>
</comment>
<dbReference type="Gene3D" id="2.30.110.10">
    <property type="entry name" value="Electron Transport, Fmn-binding Protein, Chain A"/>
    <property type="match status" value="1"/>
</dbReference>
<keyword evidence="7" id="KW-0285">Flavoprotein</keyword>
<comment type="function">
    <text evidence="2">Catalyzes the oxidation of either pyridoxine 5'-phosphate (PNP) or pyridoxamine 5'-phosphate (PMP) into pyridoxal 5'-phosphate (PLP).</text>
</comment>
<dbReference type="InterPro" id="IPR019740">
    <property type="entry name" value="Pyridox_Oxase_CS"/>
</dbReference>
<dbReference type="InterPro" id="IPR004443">
    <property type="entry name" value="YjeF_N_dom"/>
</dbReference>
<dbReference type="PANTHER" id="PTHR10851">
    <property type="entry name" value="PYRIDOXINE-5-PHOSPHATE OXIDASE"/>
    <property type="match status" value="1"/>
</dbReference>
<comment type="cofactor">
    <cofactor evidence="13">
        <name>K(+)</name>
        <dbReference type="ChEBI" id="CHEBI:29103"/>
    </cofactor>
    <text evidence="13">Binds 1 potassium ion per subunit.</text>
</comment>
<dbReference type="Pfam" id="PF01243">
    <property type="entry name" value="PNPOx_N"/>
    <property type="match status" value="1"/>
</dbReference>
<comment type="similarity">
    <text evidence="13">Belongs to the NnrE/AIBP family.</text>
</comment>
<organism evidence="15 16">
    <name type="scientific">Astrephomene gubernaculifera</name>
    <dbReference type="NCBI Taxonomy" id="47775"/>
    <lineage>
        <taxon>Eukaryota</taxon>
        <taxon>Viridiplantae</taxon>
        <taxon>Chlorophyta</taxon>
        <taxon>core chlorophytes</taxon>
        <taxon>Chlorophyceae</taxon>
        <taxon>CS clade</taxon>
        <taxon>Chlamydomonadales</taxon>
        <taxon>Astrephomenaceae</taxon>
        <taxon>Astrephomene</taxon>
    </lineage>
</organism>
<dbReference type="AlphaFoldDB" id="A0AAD3HS04"/>
<dbReference type="Gene3D" id="3.40.50.10260">
    <property type="entry name" value="YjeF N-terminal domain"/>
    <property type="match status" value="1"/>
</dbReference>
<proteinExistence type="inferred from homology"/>
<evidence type="ECO:0000256" key="3">
    <source>
        <dbReference type="ARBA" id="ARBA00004738"/>
    </source>
</evidence>
<accession>A0AAD3HS04</accession>
<reference evidence="15 16" key="1">
    <citation type="journal article" date="2021" name="Sci. Rep.">
        <title>Genome sequencing of the multicellular alga Astrephomene provides insights into convergent evolution of germ-soma differentiation.</title>
        <authorList>
            <person name="Yamashita S."/>
            <person name="Yamamoto K."/>
            <person name="Matsuzaki R."/>
            <person name="Suzuki S."/>
            <person name="Yamaguchi H."/>
            <person name="Hirooka S."/>
            <person name="Minakuchi Y."/>
            <person name="Miyagishima S."/>
            <person name="Kawachi M."/>
            <person name="Toyoda A."/>
            <person name="Nozaki H."/>
        </authorList>
    </citation>
    <scope>NUCLEOTIDE SEQUENCE [LARGE SCALE GENOMIC DNA]</scope>
    <source>
        <strain evidence="15 16">NIES-4017</strain>
    </source>
</reference>
<dbReference type="NCBIfam" id="NF004231">
    <property type="entry name" value="PRK05679.1"/>
    <property type="match status" value="1"/>
</dbReference>
<evidence type="ECO:0000256" key="5">
    <source>
        <dbReference type="ARBA" id="ARBA00007301"/>
    </source>
</evidence>
<keyword evidence="8" id="KW-0288">FMN</keyword>
<comment type="function">
    <text evidence="13">Catalyzes the epimerization of the S- and R-forms of NAD(P)HX, a damaged form of NAD(P)H that is a result of enzymatic or heat-dependent hydration. This is a prerequisite for the S-specific NAD(P)H-hydrate dehydratase to allow the repair of both epimers of NAD(P)HX.</text>
</comment>
<dbReference type="InterPro" id="IPR000659">
    <property type="entry name" value="Pyridox_Oxase"/>
</dbReference>
<dbReference type="PANTHER" id="PTHR10851:SF0">
    <property type="entry name" value="PYRIDOXINE-5'-PHOSPHATE OXIDASE"/>
    <property type="match status" value="1"/>
</dbReference>
<evidence type="ECO:0000259" key="14">
    <source>
        <dbReference type="PROSITE" id="PS51385"/>
    </source>
</evidence>
<keyword evidence="9" id="KW-0560">Oxidoreductase</keyword>
<comment type="cofactor">
    <cofactor evidence="1">
        <name>FMN</name>
        <dbReference type="ChEBI" id="CHEBI:58210"/>
    </cofactor>
</comment>
<feature type="binding site" evidence="13">
    <location>
        <position position="196"/>
    </location>
    <ligand>
        <name>K(+)</name>
        <dbReference type="ChEBI" id="CHEBI:29103"/>
    </ligand>
</feature>
<keyword evidence="13" id="KW-0630">Potassium</keyword>